<dbReference type="EMBL" id="CM007902">
    <property type="protein sequence ID" value="OTG00769.1"/>
    <property type="molecule type" value="Genomic_DNA"/>
</dbReference>
<dbReference type="InterPro" id="IPR003676">
    <property type="entry name" value="SAUR_fam"/>
</dbReference>
<dbReference type="Pfam" id="PF02519">
    <property type="entry name" value="Auxin_inducible"/>
    <property type="match status" value="1"/>
</dbReference>
<evidence type="ECO:0000313" key="4">
    <source>
        <dbReference type="Proteomes" id="UP000215914"/>
    </source>
</evidence>
<dbReference type="PANTHER" id="PTHR31374:SF274">
    <property type="entry name" value="SMALL AUXIN-UP RNA-RELATED"/>
    <property type="match status" value="1"/>
</dbReference>
<dbReference type="EMBL" id="MNCJ02000328">
    <property type="protein sequence ID" value="KAF5772494.1"/>
    <property type="molecule type" value="Genomic_DNA"/>
</dbReference>
<dbReference type="GO" id="GO:0009733">
    <property type="term" value="P:response to auxin"/>
    <property type="evidence" value="ECO:0007669"/>
    <property type="project" value="InterPro"/>
</dbReference>
<dbReference type="AlphaFoldDB" id="A0A251SQ95"/>
<reference evidence="2 4" key="1">
    <citation type="journal article" date="2017" name="Nature">
        <title>The sunflower genome provides insights into oil metabolism, flowering and Asterid evolution.</title>
        <authorList>
            <person name="Badouin H."/>
            <person name="Gouzy J."/>
            <person name="Grassa C.J."/>
            <person name="Murat F."/>
            <person name="Staton S.E."/>
            <person name="Cottret L."/>
            <person name="Lelandais-Briere C."/>
            <person name="Owens G.L."/>
            <person name="Carrere S."/>
            <person name="Mayjonade B."/>
            <person name="Legrand L."/>
            <person name="Gill N."/>
            <person name="Kane N.C."/>
            <person name="Bowers J.E."/>
            <person name="Hubner S."/>
            <person name="Bellec A."/>
            <person name="Berard A."/>
            <person name="Berges H."/>
            <person name="Blanchet N."/>
            <person name="Boniface M.C."/>
            <person name="Brunel D."/>
            <person name="Catrice O."/>
            <person name="Chaidir N."/>
            <person name="Claudel C."/>
            <person name="Donnadieu C."/>
            <person name="Faraut T."/>
            <person name="Fievet G."/>
            <person name="Helmstetter N."/>
            <person name="King M."/>
            <person name="Knapp S.J."/>
            <person name="Lai Z."/>
            <person name="Le Paslier M.C."/>
            <person name="Lippi Y."/>
            <person name="Lorenzon L."/>
            <person name="Mandel J.R."/>
            <person name="Marage G."/>
            <person name="Marchand G."/>
            <person name="Marquand E."/>
            <person name="Bret-Mestries E."/>
            <person name="Morien E."/>
            <person name="Nambeesan S."/>
            <person name="Nguyen T."/>
            <person name="Pegot-Espagnet P."/>
            <person name="Pouilly N."/>
            <person name="Raftis F."/>
            <person name="Sallet E."/>
            <person name="Schiex T."/>
            <person name="Thomas J."/>
            <person name="Vandecasteele C."/>
            <person name="Vares D."/>
            <person name="Vear F."/>
            <person name="Vautrin S."/>
            <person name="Crespi M."/>
            <person name="Mangin B."/>
            <person name="Burke J.M."/>
            <person name="Salse J."/>
            <person name="Munos S."/>
            <person name="Vincourt P."/>
            <person name="Rieseberg L.H."/>
            <person name="Langlade N.B."/>
        </authorList>
    </citation>
    <scope>NUCLEOTIDE SEQUENCE [LARGE SCALE GENOMIC DNA]</scope>
    <source>
        <strain evidence="4">cv. SF193</strain>
        <tissue evidence="2">Leaves</tissue>
    </source>
</reference>
<dbReference type="Gramene" id="mRNA:HanXRQr2_Chr13g0577611">
    <property type="protein sequence ID" value="CDS:HanXRQr2_Chr13g0577611.1"/>
    <property type="gene ID" value="HanXRQr2_Chr13g0577611"/>
</dbReference>
<dbReference type="FunCoup" id="A0A251SQ95">
    <property type="interactions" value="302"/>
</dbReference>
<organism evidence="3 4">
    <name type="scientific">Helianthus annuus</name>
    <name type="common">Common sunflower</name>
    <dbReference type="NCBI Taxonomy" id="4232"/>
    <lineage>
        <taxon>Eukaryota</taxon>
        <taxon>Viridiplantae</taxon>
        <taxon>Streptophyta</taxon>
        <taxon>Embryophyta</taxon>
        <taxon>Tracheophyta</taxon>
        <taxon>Spermatophyta</taxon>
        <taxon>Magnoliopsida</taxon>
        <taxon>eudicotyledons</taxon>
        <taxon>Gunneridae</taxon>
        <taxon>Pentapetalae</taxon>
        <taxon>asterids</taxon>
        <taxon>campanulids</taxon>
        <taxon>Asterales</taxon>
        <taxon>Asteraceae</taxon>
        <taxon>Asteroideae</taxon>
        <taxon>Heliantheae alliance</taxon>
        <taxon>Heliantheae</taxon>
        <taxon>Helianthus</taxon>
    </lineage>
</organism>
<proteinExistence type="inferred from homology"/>
<accession>A0A251SQ95</accession>
<dbReference type="OMA" id="ERKNCMN"/>
<sequence length="159" mass="18255">MAMKQQIRGFRIRMKLAKVIKWALHEKPLNGTDKAMTRLCKFGRSIKRTIKDLLLLKPGSNYIRLGRESMDREKPVPRGHLAVYFGEEEDDLRRVLVPVIYFNHPLFGELLREAEKVYGHDHCGGIHVPCRFSEFEDVQSRISAAGGCGVYGGSRRSWL</sequence>
<dbReference type="OrthoDB" id="1026046at2759"/>
<gene>
    <name evidence="3" type="ORF">HannXRQ_Chr13g0394721</name>
    <name evidence="2" type="ORF">HanXRQr2_Chr13g0577611</name>
</gene>
<evidence type="ECO:0000313" key="3">
    <source>
        <dbReference type="EMBL" id="OTG00769.1"/>
    </source>
</evidence>
<name>A0A251SQ95_HELAN</name>
<dbReference type="PANTHER" id="PTHR31374">
    <property type="entry name" value="AUXIN-INDUCED PROTEIN-LIKE-RELATED"/>
    <property type="match status" value="1"/>
</dbReference>
<protein>
    <submittedName>
        <fullName evidence="2 3">Small auxin-up RNA</fullName>
    </submittedName>
</protein>
<dbReference type="Proteomes" id="UP000215914">
    <property type="component" value="Chromosome 13"/>
</dbReference>
<keyword evidence="4" id="KW-1185">Reference proteome</keyword>
<reference evidence="3" key="2">
    <citation type="submission" date="2017-02" db="EMBL/GenBank/DDBJ databases">
        <title>Sunflower complete genome.</title>
        <authorList>
            <person name="Langlade N."/>
            <person name="Munos S."/>
        </authorList>
    </citation>
    <scope>NUCLEOTIDE SEQUENCE [LARGE SCALE GENOMIC DNA]</scope>
    <source>
        <tissue evidence="3">Leaves</tissue>
    </source>
</reference>
<dbReference type="InParanoid" id="A0A251SQ95"/>
<evidence type="ECO:0000313" key="2">
    <source>
        <dbReference type="EMBL" id="KAF5772494.1"/>
    </source>
</evidence>
<reference evidence="2" key="3">
    <citation type="submission" date="2020-06" db="EMBL/GenBank/DDBJ databases">
        <title>Helianthus annuus Genome sequencing and assembly Release 2.</title>
        <authorList>
            <person name="Gouzy J."/>
            <person name="Langlade N."/>
            <person name="Munos S."/>
        </authorList>
    </citation>
    <scope>NUCLEOTIDE SEQUENCE</scope>
    <source>
        <tissue evidence="2">Leaves</tissue>
    </source>
</reference>
<comment type="similarity">
    <text evidence="1">Belongs to the ARG7 family.</text>
</comment>
<evidence type="ECO:0000256" key="1">
    <source>
        <dbReference type="ARBA" id="ARBA00006974"/>
    </source>
</evidence>